<feature type="transmembrane region" description="Helical" evidence="1">
    <location>
        <begin position="418"/>
        <end position="437"/>
    </location>
</feature>
<dbReference type="PANTHER" id="PTHR37422:SF13">
    <property type="entry name" value="LIPOPOLYSACCHARIDE BIOSYNTHESIS PROTEIN PA4999-RELATED"/>
    <property type="match status" value="1"/>
</dbReference>
<dbReference type="EMBL" id="JBHILM010000006">
    <property type="protein sequence ID" value="MFB5680794.1"/>
    <property type="molecule type" value="Genomic_DNA"/>
</dbReference>
<feature type="transmembrane region" description="Helical" evidence="1">
    <location>
        <begin position="248"/>
        <end position="280"/>
    </location>
</feature>
<feature type="transmembrane region" description="Helical" evidence="1">
    <location>
        <begin position="292"/>
        <end position="313"/>
    </location>
</feature>
<feature type="transmembrane region" description="Helical" evidence="1">
    <location>
        <begin position="443"/>
        <end position="459"/>
    </location>
</feature>
<dbReference type="PANTHER" id="PTHR37422">
    <property type="entry name" value="TEICHURONIC ACID BIOSYNTHESIS PROTEIN TUAE"/>
    <property type="match status" value="1"/>
</dbReference>
<evidence type="ECO:0000256" key="1">
    <source>
        <dbReference type="SAM" id="Phobius"/>
    </source>
</evidence>
<dbReference type="GO" id="GO:0016874">
    <property type="term" value="F:ligase activity"/>
    <property type="evidence" value="ECO:0007669"/>
    <property type="project" value="UniProtKB-KW"/>
</dbReference>
<feature type="transmembrane region" description="Helical" evidence="1">
    <location>
        <begin position="387"/>
        <end position="406"/>
    </location>
</feature>
<dbReference type="RefSeq" id="WP_375524589.1">
    <property type="nucleotide sequence ID" value="NZ_JBHILM010000006.1"/>
</dbReference>
<evidence type="ECO:0000313" key="3">
    <source>
        <dbReference type="Proteomes" id="UP001580407"/>
    </source>
</evidence>
<feature type="transmembrane region" description="Helical" evidence="1">
    <location>
        <begin position="75"/>
        <end position="92"/>
    </location>
</feature>
<keyword evidence="1" id="KW-0472">Membrane</keyword>
<keyword evidence="2" id="KW-0436">Ligase</keyword>
<feature type="transmembrane region" description="Helical" evidence="1">
    <location>
        <begin position="47"/>
        <end position="63"/>
    </location>
</feature>
<feature type="transmembrane region" description="Helical" evidence="1">
    <location>
        <begin position="156"/>
        <end position="180"/>
    </location>
</feature>
<organism evidence="2 3">
    <name type="scientific">Paenibacillus terreus</name>
    <dbReference type="NCBI Taxonomy" id="1387834"/>
    <lineage>
        <taxon>Bacteria</taxon>
        <taxon>Bacillati</taxon>
        <taxon>Bacillota</taxon>
        <taxon>Bacilli</taxon>
        <taxon>Bacillales</taxon>
        <taxon>Paenibacillaceae</taxon>
        <taxon>Paenibacillus</taxon>
    </lineage>
</organism>
<keyword evidence="3" id="KW-1185">Reference proteome</keyword>
<feature type="transmembrane region" description="Helical" evidence="1">
    <location>
        <begin position="220"/>
        <end position="242"/>
    </location>
</feature>
<name>A0ABV5B5X3_9BACL</name>
<keyword evidence="1" id="KW-1133">Transmembrane helix</keyword>
<gene>
    <name evidence="2" type="ORF">ACE3NQ_07715</name>
</gene>
<reference evidence="2 3" key="1">
    <citation type="submission" date="2024-09" db="EMBL/GenBank/DDBJ databases">
        <authorList>
            <person name="Ruan L."/>
        </authorList>
    </citation>
    <scope>NUCLEOTIDE SEQUENCE [LARGE SCALE GENOMIC DNA]</scope>
    <source>
        <strain evidence="2 3">D33</strain>
    </source>
</reference>
<feature type="transmembrane region" description="Helical" evidence="1">
    <location>
        <begin position="12"/>
        <end position="41"/>
    </location>
</feature>
<comment type="caution">
    <text evidence="2">The sequence shown here is derived from an EMBL/GenBank/DDBJ whole genome shotgun (WGS) entry which is preliminary data.</text>
</comment>
<feature type="transmembrane region" description="Helical" evidence="1">
    <location>
        <begin position="129"/>
        <end position="150"/>
    </location>
</feature>
<proteinExistence type="predicted"/>
<dbReference type="Proteomes" id="UP001580407">
    <property type="component" value="Unassembled WGS sequence"/>
</dbReference>
<accession>A0ABV5B5X3</accession>
<keyword evidence="1" id="KW-0812">Transmembrane</keyword>
<dbReference type="InterPro" id="IPR051533">
    <property type="entry name" value="WaaL-like"/>
</dbReference>
<feature type="transmembrane region" description="Helical" evidence="1">
    <location>
        <begin position="98"/>
        <end position="117"/>
    </location>
</feature>
<evidence type="ECO:0000313" key="2">
    <source>
        <dbReference type="EMBL" id="MFB5680794.1"/>
    </source>
</evidence>
<sequence>MFAQIVKTPCIFLFVTLISFMLAVNPNYLILAAAAVVFVWLLHSWKAAMFTYLIGISFNRLMFEISGSSIRPEMILGFLAICSSVMFVLLHKYKVVRIIINLQMVLFISLMIYILVVSLINSEVLSSSLIGIVQIMLAFLGFFVVSQIISFDPENIYRYINLYIGLGVFQCVYALVCFIYNQITGSFLFGERYGGLMTGQILGENWSSITLRGGLFEANLFAAFMGVTIVFLATMLLSNANIRNKPLIFLSIILCCVGIVMGWTRSAWIGCILGITFLGVNYGKQMIKPKNYIIVLSTILLLVPMFGFIESVFDQSSGREGLLTSKLTNLFNDDEGTGAFRKEKSIIALDEWYEKHPIAGNGYFSIKHIDPDEWINSMFLAFLHDSGVIGLTIFIFIIGSVLWSALKTISRTSDQKHKAYMIGMVGGFIVMLVSYNFTPGHTLAMFWVHLGFIWVLSKYKGAGQKVTNAGTQAHLPDYICREG</sequence>
<protein>
    <submittedName>
        <fullName evidence="2">O-antigen ligase family protein</fullName>
    </submittedName>
</protein>